<feature type="domain" description="ABC transmembrane type-1" evidence="9">
    <location>
        <begin position="54"/>
        <end position="258"/>
    </location>
</feature>
<keyword evidence="4" id="KW-1003">Cell membrane</keyword>
<evidence type="ECO:0000256" key="5">
    <source>
        <dbReference type="ARBA" id="ARBA00022692"/>
    </source>
</evidence>
<protein>
    <submittedName>
        <fullName evidence="10">ABC transporter permease</fullName>
    </submittedName>
</protein>
<evidence type="ECO:0000313" key="10">
    <source>
        <dbReference type="EMBL" id="OLR55503.1"/>
    </source>
</evidence>
<name>A0A1Q9JH27_9FIRM</name>
<dbReference type="GO" id="GO:0055085">
    <property type="term" value="P:transmembrane transport"/>
    <property type="evidence" value="ECO:0007669"/>
    <property type="project" value="InterPro"/>
</dbReference>
<feature type="transmembrane region" description="Helical" evidence="8">
    <location>
        <begin position="7"/>
        <end position="30"/>
    </location>
</feature>
<evidence type="ECO:0000256" key="7">
    <source>
        <dbReference type="ARBA" id="ARBA00023136"/>
    </source>
</evidence>
<dbReference type="CDD" id="cd06261">
    <property type="entry name" value="TM_PBP2"/>
    <property type="match status" value="1"/>
</dbReference>
<comment type="caution">
    <text evidence="10">The sequence shown here is derived from an EMBL/GenBank/DDBJ whole genome shotgun (WGS) entry which is preliminary data.</text>
</comment>
<dbReference type="InterPro" id="IPR000515">
    <property type="entry name" value="MetI-like"/>
</dbReference>
<keyword evidence="6 8" id="KW-1133">Transmembrane helix</keyword>
<feature type="transmembrane region" description="Helical" evidence="8">
    <location>
        <begin position="89"/>
        <end position="112"/>
    </location>
</feature>
<evidence type="ECO:0000313" key="11">
    <source>
        <dbReference type="Proteomes" id="UP000187404"/>
    </source>
</evidence>
<proteinExistence type="inferred from homology"/>
<feature type="transmembrane region" description="Helical" evidence="8">
    <location>
        <begin position="50"/>
        <end position="77"/>
    </location>
</feature>
<dbReference type="Pfam" id="PF00528">
    <property type="entry name" value="BPD_transp_1"/>
    <property type="match status" value="1"/>
</dbReference>
<dbReference type="InterPro" id="IPR035906">
    <property type="entry name" value="MetI-like_sf"/>
</dbReference>
<evidence type="ECO:0000256" key="4">
    <source>
        <dbReference type="ARBA" id="ARBA00022475"/>
    </source>
</evidence>
<sequence>MSKKYCAVPFLVWLAAGTVIPLAMILYYGLTDRTGAFTLNNILAIFQPVHGQALGLSLLLALISTAICLLLAFPLALILKDSSLGRRGFIIFIFILPMWMNFLLRTMAWQVILEKGGIFNTVLTHLHLPALTIINTPAAVVLGMVYDFLPFMVLPIYNAMMKIDDSIIEAAYDLGAGKSTVLRRILLPMSIPGIASGITMVFVPSLTTFVISNILGGGKIYLIGNIIEQEFTTSANWNLGSGLSLVMMLFIIVSMAALNALDKNGEGNFI</sequence>
<dbReference type="STRING" id="1261640.BHK98_05135"/>
<dbReference type="EMBL" id="MJIE01000001">
    <property type="protein sequence ID" value="OLR55503.1"/>
    <property type="molecule type" value="Genomic_DNA"/>
</dbReference>
<feature type="transmembrane region" description="Helical" evidence="8">
    <location>
        <begin position="239"/>
        <end position="261"/>
    </location>
</feature>
<dbReference type="PROSITE" id="PS50928">
    <property type="entry name" value="ABC_TM1"/>
    <property type="match status" value="1"/>
</dbReference>
<dbReference type="Gene3D" id="1.10.3720.10">
    <property type="entry name" value="MetI-like"/>
    <property type="match status" value="1"/>
</dbReference>
<organism evidence="10 11">
    <name type="scientific">Hornefia porci</name>
    <dbReference type="NCBI Taxonomy" id="2652292"/>
    <lineage>
        <taxon>Bacteria</taxon>
        <taxon>Bacillati</taxon>
        <taxon>Bacillota</taxon>
        <taxon>Clostridia</taxon>
        <taxon>Peptostreptococcales</taxon>
        <taxon>Anaerovoracaceae</taxon>
        <taxon>Hornefia</taxon>
    </lineage>
</organism>
<reference evidence="10 11" key="1">
    <citation type="journal article" date="2016" name="Appl. Environ. Microbiol.">
        <title>Function and Phylogeny of Bacterial Butyryl Coenzyme A:Acetate Transferases and Their Diversity in the Proximal Colon of Swine.</title>
        <authorList>
            <person name="Trachsel J."/>
            <person name="Bayles D.O."/>
            <person name="Looft T."/>
            <person name="Levine U.Y."/>
            <person name="Allen H.K."/>
        </authorList>
    </citation>
    <scope>NUCLEOTIDE SEQUENCE [LARGE SCALE GENOMIC DNA]</scope>
    <source>
        <strain evidence="10 11">68-3-10</strain>
    </source>
</reference>
<evidence type="ECO:0000256" key="8">
    <source>
        <dbReference type="RuleBase" id="RU363032"/>
    </source>
</evidence>
<dbReference type="RefSeq" id="WP_075712497.1">
    <property type="nucleotide sequence ID" value="NZ_MJIE01000001.1"/>
</dbReference>
<accession>A0A1Q9JH27</accession>
<evidence type="ECO:0000256" key="1">
    <source>
        <dbReference type="ARBA" id="ARBA00004651"/>
    </source>
</evidence>
<dbReference type="PANTHER" id="PTHR42929:SF1">
    <property type="entry name" value="INNER MEMBRANE ABC TRANSPORTER PERMEASE PROTEIN YDCU-RELATED"/>
    <property type="match status" value="1"/>
</dbReference>
<gene>
    <name evidence="10" type="ORF">BHK98_05135</name>
</gene>
<dbReference type="SUPFAM" id="SSF161098">
    <property type="entry name" value="MetI-like"/>
    <property type="match status" value="1"/>
</dbReference>
<evidence type="ECO:0000256" key="2">
    <source>
        <dbReference type="ARBA" id="ARBA00007069"/>
    </source>
</evidence>
<comment type="similarity">
    <text evidence="2">Belongs to the binding-protein-dependent transport system permease family. CysTW subfamily.</text>
</comment>
<keyword evidence="11" id="KW-1185">Reference proteome</keyword>
<keyword evidence="7 8" id="KW-0472">Membrane</keyword>
<keyword evidence="3 8" id="KW-0813">Transport</keyword>
<dbReference type="AlphaFoldDB" id="A0A1Q9JH27"/>
<evidence type="ECO:0000259" key="9">
    <source>
        <dbReference type="PROSITE" id="PS50928"/>
    </source>
</evidence>
<evidence type="ECO:0000256" key="6">
    <source>
        <dbReference type="ARBA" id="ARBA00022989"/>
    </source>
</evidence>
<keyword evidence="5 8" id="KW-0812">Transmembrane</keyword>
<feature type="transmembrane region" description="Helical" evidence="8">
    <location>
        <begin position="132"/>
        <end position="157"/>
    </location>
</feature>
<dbReference type="GO" id="GO:0005886">
    <property type="term" value="C:plasma membrane"/>
    <property type="evidence" value="ECO:0007669"/>
    <property type="project" value="UniProtKB-SubCell"/>
</dbReference>
<dbReference type="PANTHER" id="PTHR42929">
    <property type="entry name" value="INNER MEMBRANE ABC TRANSPORTER PERMEASE PROTEIN YDCU-RELATED-RELATED"/>
    <property type="match status" value="1"/>
</dbReference>
<dbReference type="Proteomes" id="UP000187404">
    <property type="component" value="Unassembled WGS sequence"/>
</dbReference>
<evidence type="ECO:0000256" key="3">
    <source>
        <dbReference type="ARBA" id="ARBA00022448"/>
    </source>
</evidence>
<comment type="subcellular location">
    <subcellularLocation>
        <location evidence="1 8">Cell membrane</location>
        <topology evidence="1 8">Multi-pass membrane protein</topology>
    </subcellularLocation>
</comment>